<dbReference type="Proteomes" id="UP000054097">
    <property type="component" value="Unassembled WGS sequence"/>
</dbReference>
<gene>
    <name evidence="1" type="ORF">M408DRAFT_176610</name>
</gene>
<dbReference type="AlphaFoldDB" id="A0A0C3AI94"/>
<protein>
    <submittedName>
        <fullName evidence="1">Uncharacterized protein</fullName>
    </submittedName>
</protein>
<evidence type="ECO:0000313" key="1">
    <source>
        <dbReference type="EMBL" id="KIM19814.1"/>
    </source>
</evidence>
<sequence>MPLVSGLRKSINCFLHDLIRHPHNLPHLRYLSFGVFPMWELLFHAVHSRFLKNLAPINRITFSFCPVWAILVSLVQCLQGQARCKMSHRFDTVISRRLSSQYRPCSACLYAGHEDCSWEGADSIEADESGFPISLSEVEFPEETDNDSSSGYWERVLYLEMGIWGQSQDNFEYDKCKRYHPGRSVDVTQDMPRL</sequence>
<reference evidence="1 2" key="1">
    <citation type="submission" date="2014-04" db="EMBL/GenBank/DDBJ databases">
        <authorList>
            <consortium name="DOE Joint Genome Institute"/>
            <person name="Kuo A."/>
            <person name="Zuccaro A."/>
            <person name="Kohler A."/>
            <person name="Nagy L.G."/>
            <person name="Floudas D."/>
            <person name="Copeland A."/>
            <person name="Barry K.W."/>
            <person name="Cichocki N."/>
            <person name="Veneault-Fourrey C."/>
            <person name="LaButti K."/>
            <person name="Lindquist E.A."/>
            <person name="Lipzen A."/>
            <person name="Lundell T."/>
            <person name="Morin E."/>
            <person name="Murat C."/>
            <person name="Sun H."/>
            <person name="Tunlid A."/>
            <person name="Henrissat B."/>
            <person name="Grigoriev I.V."/>
            <person name="Hibbett D.S."/>
            <person name="Martin F."/>
            <person name="Nordberg H.P."/>
            <person name="Cantor M.N."/>
            <person name="Hua S.X."/>
        </authorList>
    </citation>
    <scope>NUCLEOTIDE SEQUENCE [LARGE SCALE GENOMIC DNA]</scope>
    <source>
        <strain evidence="1 2">MAFF 305830</strain>
    </source>
</reference>
<evidence type="ECO:0000313" key="2">
    <source>
        <dbReference type="Proteomes" id="UP000054097"/>
    </source>
</evidence>
<name>A0A0C3AI94_SERVB</name>
<dbReference type="EMBL" id="KN824537">
    <property type="protein sequence ID" value="KIM19814.1"/>
    <property type="molecule type" value="Genomic_DNA"/>
</dbReference>
<dbReference type="HOGENOM" id="CLU_1403223_0_0_1"/>
<organism evidence="1 2">
    <name type="scientific">Serendipita vermifera MAFF 305830</name>
    <dbReference type="NCBI Taxonomy" id="933852"/>
    <lineage>
        <taxon>Eukaryota</taxon>
        <taxon>Fungi</taxon>
        <taxon>Dikarya</taxon>
        <taxon>Basidiomycota</taxon>
        <taxon>Agaricomycotina</taxon>
        <taxon>Agaricomycetes</taxon>
        <taxon>Sebacinales</taxon>
        <taxon>Serendipitaceae</taxon>
        <taxon>Serendipita</taxon>
    </lineage>
</organism>
<proteinExistence type="predicted"/>
<reference evidence="2" key="2">
    <citation type="submission" date="2015-01" db="EMBL/GenBank/DDBJ databases">
        <title>Evolutionary Origins and Diversification of the Mycorrhizal Mutualists.</title>
        <authorList>
            <consortium name="DOE Joint Genome Institute"/>
            <consortium name="Mycorrhizal Genomics Consortium"/>
            <person name="Kohler A."/>
            <person name="Kuo A."/>
            <person name="Nagy L.G."/>
            <person name="Floudas D."/>
            <person name="Copeland A."/>
            <person name="Barry K.W."/>
            <person name="Cichocki N."/>
            <person name="Veneault-Fourrey C."/>
            <person name="LaButti K."/>
            <person name="Lindquist E.A."/>
            <person name="Lipzen A."/>
            <person name="Lundell T."/>
            <person name="Morin E."/>
            <person name="Murat C."/>
            <person name="Riley R."/>
            <person name="Ohm R."/>
            <person name="Sun H."/>
            <person name="Tunlid A."/>
            <person name="Henrissat B."/>
            <person name="Grigoriev I.V."/>
            <person name="Hibbett D.S."/>
            <person name="Martin F."/>
        </authorList>
    </citation>
    <scope>NUCLEOTIDE SEQUENCE [LARGE SCALE GENOMIC DNA]</scope>
    <source>
        <strain evidence="2">MAFF 305830</strain>
    </source>
</reference>
<accession>A0A0C3AI94</accession>
<keyword evidence="2" id="KW-1185">Reference proteome</keyword>